<organism evidence="3 4">
    <name type="scientific">Letharia columbiana</name>
    <dbReference type="NCBI Taxonomy" id="112416"/>
    <lineage>
        <taxon>Eukaryota</taxon>
        <taxon>Fungi</taxon>
        <taxon>Dikarya</taxon>
        <taxon>Ascomycota</taxon>
        <taxon>Pezizomycotina</taxon>
        <taxon>Lecanoromycetes</taxon>
        <taxon>OSLEUM clade</taxon>
        <taxon>Lecanoromycetidae</taxon>
        <taxon>Lecanorales</taxon>
        <taxon>Lecanorineae</taxon>
        <taxon>Parmeliaceae</taxon>
        <taxon>Letharia</taxon>
    </lineage>
</organism>
<dbReference type="InterPro" id="IPR036872">
    <property type="entry name" value="CH_dom_sf"/>
</dbReference>
<evidence type="ECO:0000256" key="1">
    <source>
        <dbReference type="SAM" id="Coils"/>
    </source>
</evidence>
<feature type="coiled-coil region" evidence="1">
    <location>
        <begin position="721"/>
        <end position="773"/>
    </location>
</feature>
<dbReference type="GeneID" id="59285879"/>
<feature type="compositionally biased region" description="Acidic residues" evidence="2">
    <location>
        <begin position="153"/>
        <end position="162"/>
    </location>
</feature>
<dbReference type="GO" id="GO:0005737">
    <property type="term" value="C:cytoplasm"/>
    <property type="evidence" value="ECO:0007669"/>
    <property type="project" value="TreeGrafter"/>
</dbReference>
<keyword evidence="4" id="KW-1185">Reference proteome</keyword>
<dbReference type="GO" id="GO:0016460">
    <property type="term" value="C:myosin II complex"/>
    <property type="evidence" value="ECO:0007669"/>
    <property type="project" value="TreeGrafter"/>
</dbReference>
<evidence type="ECO:0008006" key="5">
    <source>
        <dbReference type="Google" id="ProtNLM"/>
    </source>
</evidence>
<dbReference type="EMBL" id="JACCJC010000012">
    <property type="protein sequence ID" value="KAF6238013.1"/>
    <property type="molecule type" value="Genomic_DNA"/>
</dbReference>
<dbReference type="CDD" id="cd22211">
    <property type="entry name" value="HkD_SF"/>
    <property type="match status" value="1"/>
</dbReference>
<feature type="compositionally biased region" description="Basic and acidic residues" evidence="2">
    <location>
        <begin position="320"/>
        <end position="330"/>
    </location>
</feature>
<proteinExistence type="predicted"/>
<accession>A0A8H6L6Y7</accession>
<evidence type="ECO:0000256" key="2">
    <source>
        <dbReference type="SAM" id="MobiDB-lite"/>
    </source>
</evidence>
<feature type="region of interest" description="Disordered" evidence="2">
    <location>
        <begin position="363"/>
        <end position="390"/>
    </location>
</feature>
<feature type="compositionally biased region" description="Low complexity" evidence="2">
    <location>
        <begin position="163"/>
        <end position="179"/>
    </location>
</feature>
<protein>
    <recommendedName>
        <fullName evidence="5">HOOK N-terminal domain-containing protein</fullName>
    </recommendedName>
</protein>
<name>A0A8H6L6Y7_9LECA</name>
<evidence type="ECO:0000313" key="3">
    <source>
        <dbReference type="EMBL" id="KAF6238013.1"/>
    </source>
</evidence>
<keyword evidence="1" id="KW-0175">Coiled coil</keyword>
<comment type="caution">
    <text evidence="3">The sequence shown here is derived from an EMBL/GenBank/DDBJ whole genome shotgun (WGS) entry which is preliminary data.</text>
</comment>
<feature type="region of interest" description="Disordered" evidence="2">
    <location>
        <begin position="153"/>
        <end position="179"/>
    </location>
</feature>
<dbReference type="PANTHER" id="PTHR45615">
    <property type="entry name" value="MYOSIN HEAVY CHAIN, NON-MUSCLE"/>
    <property type="match status" value="1"/>
</dbReference>
<dbReference type="GO" id="GO:0000146">
    <property type="term" value="F:microfilament motor activity"/>
    <property type="evidence" value="ECO:0007669"/>
    <property type="project" value="TreeGrafter"/>
</dbReference>
<dbReference type="PANTHER" id="PTHR45615:SF40">
    <property type="entry name" value="MYOSIN HEAVY CHAIN, NON-MUSCLE"/>
    <property type="match status" value="1"/>
</dbReference>
<dbReference type="Proteomes" id="UP000578531">
    <property type="component" value="Unassembled WGS sequence"/>
</dbReference>
<feature type="coiled-coil region" evidence="1">
    <location>
        <begin position="566"/>
        <end position="600"/>
    </location>
</feature>
<dbReference type="RefSeq" id="XP_037167331.1">
    <property type="nucleotide sequence ID" value="XM_037306138.1"/>
</dbReference>
<reference evidence="3 4" key="1">
    <citation type="journal article" date="2020" name="Genomics">
        <title>Complete, high-quality genomes from long-read metagenomic sequencing of two wolf lichen thalli reveals enigmatic genome architecture.</title>
        <authorList>
            <person name="McKenzie S.K."/>
            <person name="Walston R.F."/>
            <person name="Allen J.L."/>
        </authorList>
    </citation>
    <scope>NUCLEOTIDE SEQUENCE [LARGE SCALE GENOMIC DNA]</scope>
    <source>
        <strain evidence="3">WasteWater2</strain>
    </source>
</reference>
<gene>
    <name evidence="3" type="ORF">HO173_004214</name>
</gene>
<evidence type="ECO:0000313" key="4">
    <source>
        <dbReference type="Proteomes" id="UP000578531"/>
    </source>
</evidence>
<dbReference type="SUPFAM" id="SSF116907">
    <property type="entry name" value="Hook domain"/>
    <property type="match status" value="1"/>
</dbReference>
<feature type="region of interest" description="Disordered" evidence="2">
    <location>
        <begin position="320"/>
        <end position="347"/>
    </location>
</feature>
<dbReference type="Gene3D" id="1.10.418.10">
    <property type="entry name" value="Calponin-like domain"/>
    <property type="match status" value="1"/>
</dbReference>
<dbReference type="GO" id="GO:0051015">
    <property type="term" value="F:actin filament binding"/>
    <property type="evidence" value="ECO:0007669"/>
    <property type="project" value="TreeGrafter"/>
</dbReference>
<dbReference type="OrthoDB" id="2129491at2759"/>
<dbReference type="AlphaFoldDB" id="A0A8H6L6Y7"/>
<dbReference type="GO" id="GO:0032982">
    <property type="term" value="C:myosin filament"/>
    <property type="evidence" value="ECO:0007669"/>
    <property type="project" value="TreeGrafter"/>
</dbReference>
<sequence length="842" mass="96287">MATNGTLPHGTEAALVVWVNSFPLTNHVNSLSEMNDGQALWEMLREIHAEAFTGELPSKKQSAYARQQNLQHVYGKIASHLDEHDATFTIFTDDELRDMAVDESSTSIAKFLQLVLQVVITPPNEAIFQKLRILPDPTPQVILRLWQETMDQAEDEEVDENSDMGSGRRSSNSGSNLSSARVIDRELRLEQHLAELKSQLDRCEAEVKDLKEAKEQTDDAYNRLSESYDAVRKENTEIDKQLKKFTATHNEREQRSVKELETKISQQEEVIGRQETQINEYRSKEAEMQRRIKKLDAADDRLQNLRDDFDVQKVELEHQTRKANAGEKYKQKVQASQNLEKERDSLRKELNEARSRLEEAGDLRRGNVKLQQENREISQTLSRSERDNTELRETKQAYLGEINRLHHDSKSLRDALAQSQDRITDLEERFGGPERHSSVDHTLDSELAEALNHEQQMQVASTVLLWTRVLMSSRKIRITELEKLVRQLKSDASDRDTKLAMLQGQLDSAREDSADQYKQGFEVRQEMSVLQSSLTEVRQGHSIEGSVSAVPLVDLVAYDVKSTETFKRMREQIKAQQKQCAHLEEKLSAAQKVLEAAESDRMSSFENHCMLTDLTIELFEGELVDKPKLQVIEEVRMQNSLAMTQLQSEHDALRNRHNRLHEMFVDLTEERNAAWHDSHEAVMAKAESDMKADADSQTLQESTDLLRQAGTLDSIDESKGIKIYASKIEESRERLAKAQKHIEKQDALVKDLEARLEQTNASAQNNVEDANKLPATKNVPTSAERSYTQNLEREIKLIASAYHDLAGRLQMNNVILQRRTEAPKSWLGRQRKAMEGVGGLVR</sequence>